<dbReference type="PROSITE" id="PS51736">
    <property type="entry name" value="RECOMBINASES_3"/>
    <property type="match status" value="1"/>
</dbReference>
<dbReference type="Pfam" id="PF07508">
    <property type="entry name" value="Recombinase"/>
    <property type="match status" value="1"/>
</dbReference>
<dbReference type="InterPro" id="IPR006119">
    <property type="entry name" value="Resolv_N"/>
</dbReference>
<comment type="caution">
    <text evidence="4">The sequence shown here is derived from an EMBL/GenBank/DDBJ whole genome shotgun (WGS) entry which is preliminary data.</text>
</comment>
<dbReference type="Proteomes" id="UP001285636">
    <property type="component" value="Unassembled WGS sequence"/>
</dbReference>
<gene>
    <name evidence="4" type="ORF">RYX45_14400</name>
</gene>
<dbReference type="PANTHER" id="PTHR30461">
    <property type="entry name" value="DNA-INVERTASE FROM LAMBDOID PROPHAGE"/>
    <property type="match status" value="1"/>
</dbReference>
<dbReference type="EMBL" id="JAWJAY010000003">
    <property type="protein sequence ID" value="MDV2886377.1"/>
    <property type="molecule type" value="Genomic_DNA"/>
</dbReference>
<dbReference type="SMART" id="SM00857">
    <property type="entry name" value="Resolvase"/>
    <property type="match status" value="1"/>
</dbReference>
<dbReference type="PANTHER" id="PTHR30461:SF2">
    <property type="entry name" value="SERINE RECOMBINASE PINE-RELATED"/>
    <property type="match status" value="1"/>
</dbReference>
<evidence type="ECO:0000256" key="2">
    <source>
        <dbReference type="ARBA" id="ARBA00023172"/>
    </source>
</evidence>
<keyword evidence="2" id="KW-0233">DNA recombination</keyword>
<evidence type="ECO:0000259" key="3">
    <source>
        <dbReference type="PROSITE" id="PS51736"/>
    </source>
</evidence>
<dbReference type="Gene3D" id="3.40.50.1390">
    <property type="entry name" value="Resolvase, N-terminal catalytic domain"/>
    <property type="match status" value="1"/>
</dbReference>
<feature type="domain" description="Resolvase/invertase-type recombinase catalytic" evidence="3">
    <location>
        <begin position="4"/>
        <end position="153"/>
    </location>
</feature>
<sequence>MKKTAVTYARKSIKVHGQDKEKSVSYQHVKMAEYAVNHELMIVKQYSDVGYSGVTDVRPELQEMLLDLEREKVDYLLVYSVDRFGRDLNTNITLFLKIVDLVENIVFVTDNISYGSSELFKMFFLFQTAMSQKERDKLLNRFADARYSKVLTDKKYDGKYPLGFVKGKGTDKIFPATSEISADEDKQEQLLIVKYIYYCYLFKMSLRSIAKAVNEKFGPTRRGAKWSYKAIQYILKNEHYSGYLSGVLQKKYPYYMETDQIEKVIEPAFHRKILKMLEYEKPGRRAVNKVSPTLFCLCNQCGENLMDQGEQIACYSCDYIVNKKQLLKMLVSQTLRIIESDCLENEPIHMENLKRQYELRVNKLQRLEKTLKENKLTIEGSDQFEKLLKDTLVKKNADRLIEIRKERRGYESLIKWLLNTNREAIALDGEYIINLPYLIVFDHIKKETKVIFHSQVFERNEVS</sequence>
<evidence type="ECO:0000313" key="5">
    <source>
        <dbReference type="Proteomes" id="UP001285636"/>
    </source>
</evidence>
<dbReference type="SUPFAM" id="SSF53041">
    <property type="entry name" value="Resolvase-like"/>
    <property type="match status" value="1"/>
</dbReference>
<dbReference type="InterPro" id="IPR036162">
    <property type="entry name" value="Resolvase-like_N_sf"/>
</dbReference>
<keyword evidence="1" id="KW-0238">DNA-binding</keyword>
<organism evidence="4 5">
    <name type="scientific">Alkalihalophilus pseudofirmus</name>
    <name type="common">Bacillus pseudofirmus</name>
    <dbReference type="NCBI Taxonomy" id="79885"/>
    <lineage>
        <taxon>Bacteria</taxon>
        <taxon>Bacillati</taxon>
        <taxon>Bacillota</taxon>
        <taxon>Bacilli</taxon>
        <taxon>Bacillales</taxon>
        <taxon>Bacillaceae</taxon>
        <taxon>Alkalihalophilus</taxon>
    </lineage>
</organism>
<dbReference type="GO" id="GO:0000150">
    <property type="term" value="F:DNA strand exchange activity"/>
    <property type="evidence" value="ECO:0007669"/>
    <property type="project" value="InterPro"/>
</dbReference>
<name>A0AAJ2U3B1_ALKPS</name>
<reference evidence="4" key="1">
    <citation type="submission" date="2023-10" db="EMBL/GenBank/DDBJ databases">
        <title>Screening of Alkalihalophilus pseudofirmusBZ-TG-HK211 and Its Alleviation of Salt Stress on Rapeseed Growth.</title>
        <authorList>
            <person name="Zhao B."/>
            <person name="Guo T."/>
        </authorList>
    </citation>
    <scope>NUCLEOTIDE SEQUENCE</scope>
    <source>
        <strain evidence="4">BZ-TG-HK211</strain>
    </source>
</reference>
<dbReference type="InterPro" id="IPR011109">
    <property type="entry name" value="DNA_bind_recombinase_dom"/>
</dbReference>
<dbReference type="InterPro" id="IPR050639">
    <property type="entry name" value="SSR_resolvase"/>
</dbReference>
<dbReference type="RefSeq" id="WP_323467160.1">
    <property type="nucleotide sequence ID" value="NZ_CP144224.1"/>
</dbReference>
<dbReference type="GO" id="GO:0003677">
    <property type="term" value="F:DNA binding"/>
    <property type="evidence" value="ECO:0007669"/>
    <property type="project" value="UniProtKB-KW"/>
</dbReference>
<dbReference type="CDD" id="cd00338">
    <property type="entry name" value="Ser_Recombinase"/>
    <property type="match status" value="1"/>
</dbReference>
<dbReference type="Gene3D" id="3.90.1750.20">
    <property type="entry name" value="Putative Large Serine Recombinase, Chain B, Domain 2"/>
    <property type="match status" value="1"/>
</dbReference>
<protein>
    <submittedName>
        <fullName evidence="4">Recombinase family protein</fullName>
    </submittedName>
</protein>
<evidence type="ECO:0000313" key="4">
    <source>
        <dbReference type="EMBL" id="MDV2886377.1"/>
    </source>
</evidence>
<evidence type="ECO:0000256" key="1">
    <source>
        <dbReference type="ARBA" id="ARBA00023125"/>
    </source>
</evidence>
<dbReference type="Pfam" id="PF00239">
    <property type="entry name" value="Resolvase"/>
    <property type="match status" value="1"/>
</dbReference>
<accession>A0AAJ2U3B1</accession>
<dbReference type="AlphaFoldDB" id="A0AAJ2U3B1"/>
<dbReference type="InterPro" id="IPR038109">
    <property type="entry name" value="DNA_bind_recomb_sf"/>
</dbReference>
<proteinExistence type="predicted"/>